<name>G5JVH7_9STRE</name>
<dbReference type="GO" id="GO:0020037">
    <property type="term" value="F:heme binding"/>
    <property type="evidence" value="ECO:0007669"/>
    <property type="project" value="InterPro"/>
</dbReference>
<keyword evidence="7 13" id="KW-0408">Iron</keyword>
<dbReference type="eggNOG" id="COG2837">
    <property type="taxonomic scope" value="Bacteria"/>
</dbReference>
<dbReference type="OrthoDB" id="9781066at2"/>
<dbReference type="GO" id="GO:0030313">
    <property type="term" value="C:cell envelope"/>
    <property type="evidence" value="ECO:0007669"/>
    <property type="project" value="UniProtKB-SubCell"/>
</dbReference>
<dbReference type="InterPro" id="IPR006313">
    <property type="entry name" value="EfeB/EfeN"/>
</dbReference>
<dbReference type="PROSITE" id="PS51318">
    <property type="entry name" value="TAT"/>
    <property type="match status" value="1"/>
</dbReference>
<evidence type="ECO:0000256" key="8">
    <source>
        <dbReference type="ARBA" id="ARBA00023239"/>
    </source>
</evidence>
<evidence type="ECO:0000256" key="1">
    <source>
        <dbReference type="ARBA" id="ARBA00004196"/>
    </source>
</evidence>
<feature type="domain" description="Dyp-type peroxidase C-terminal" evidence="15">
    <location>
        <begin position="226"/>
        <end position="400"/>
    </location>
</feature>
<dbReference type="InterPro" id="IPR048327">
    <property type="entry name" value="Dyp_perox_N"/>
</dbReference>
<dbReference type="STRING" id="764298.STRMA_0751"/>
<keyword evidence="4 13" id="KW-0479">Metal-binding</keyword>
<keyword evidence="17" id="KW-1185">Reference proteome</keyword>
<sequence>MVEEEKNKSPLQKKISRREFLKKAGMTGAGALVGGSLLGSFLYPQFQKESNEAVGKEEISFYGKHQAGITTYMQKNIYFVVLDLASTKREEVIKLFKDWTAYTEQLMQGQKVTKESSNAYLPPKDTGEALGLNPYRLTVTFGISRSFLKKLKLKDKEMALFKDFPAFSGQQLEEQYTGGDIVIQACADDEQVAFHAARNLIRVGRGVVTMKWSQSGFAAIGDRKETPRNLFGFKDGTANATKEEEFDDVIWYNHKDWLQGGTFMAVRRIRMHLETWDRTNLNEQEKTFGRYKESGAPFGKKNEFDDFKWDEKDENGDYIMPIDSHVSLANRTGVKLFRRSYSYADGINDKTGQFEAGLLFISFQKDPENFVTVQKSLGSVDKLNEYITHIGSGLFACFGGIEKGGYIGQKLFE</sequence>
<dbReference type="PROSITE" id="PS51404">
    <property type="entry name" value="DYP_PEROXIDASE"/>
    <property type="match status" value="1"/>
</dbReference>
<comment type="cofactor">
    <cofactor evidence="13">
        <name>heme b</name>
        <dbReference type="ChEBI" id="CHEBI:60344"/>
    </cofactor>
    <text evidence="13">Binds 1 heme b (iron(II)-protoporphyrin IX) group non-covalently per subunit.</text>
</comment>
<dbReference type="RefSeq" id="WP_003079199.1">
    <property type="nucleotide sequence ID" value="NZ_AEUW02000001.1"/>
</dbReference>
<gene>
    <name evidence="16" type="ORF">STRMA_0751</name>
</gene>
<evidence type="ECO:0000313" key="16">
    <source>
        <dbReference type="EMBL" id="EHJ51885.1"/>
    </source>
</evidence>
<dbReference type="PANTHER" id="PTHR30521">
    <property type="entry name" value="DEFERROCHELATASE/PEROXIDASE"/>
    <property type="match status" value="1"/>
</dbReference>
<keyword evidence="2 13" id="KW-0575">Peroxidase</keyword>
<protein>
    <recommendedName>
        <fullName evidence="10 13">Deferrochelatase</fullName>
        <ecNumber evidence="13">1.11.1.-</ecNumber>
    </recommendedName>
    <alternativeName>
        <fullName evidence="11 13">Peroxidase EfeB</fullName>
    </alternativeName>
</protein>
<comment type="function">
    <text evidence="13">Involved in the recovery of exogenous heme iron. Extracts iron from heme while preserving the protoporphyrin ring intact.</text>
</comment>
<evidence type="ECO:0000256" key="12">
    <source>
        <dbReference type="ARBA" id="ARBA00048856"/>
    </source>
</evidence>
<dbReference type="Pfam" id="PF20628">
    <property type="entry name" value="Dyp_perox_C"/>
    <property type="match status" value="1"/>
</dbReference>
<dbReference type="Proteomes" id="UP000003573">
    <property type="component" value="Unassembled WGS sequence"/>
</dbReference>
<dbReference type="InterPro" id="IPR019546">
    <property type="entry name" value="TAT_signal_bac_arc"/>
</dbReference>
<evidence type="ECO:0000256" key="10">
    <source>
        <dbReference type="ARBA" id="ARBA00033771"/>
    </source>
</evidence>
<evidence type="ECO:0000259" key="14">
    <source>
        <dbReference type="Pfam" id="PF04261"/>
    </source>
</evidence>
<evidence type="ECO:0000256" key="13">
    <source>
        <dbReference type="RuleBase" id="RU365017"/>
    </source>
</evidence>
<keyword evidence="6 13" id="KW-0560">Oxidoreductase</keyword>
<keyword evidence="5" id="KW-0732">Signal</keyword>
<evidence type="ECO:0000256" key="9">
    <source>
        <dbReference type="ARBA" id="ARBA00025737"/>
    </source>
</evidence>
<dbReference type="PANTHER" id="PTHR30521:SF4">
    <property type="entry name" value="DEFERROCHELATASE"/>
    <property type="match status" value="1"/>
</dbReference>
<dbReference type="GO" id="GO:0004325">
    <property type="term" value="F:ferrochelatase activity"/>
    <property type="evidence" value="ECO:0007669"/>
    <property type="project" value="UniProtKB-EC"/>
</dbReference>
<feature type="domain" description="Dyp-type peroxidase N-terminal" evidence="14">
    <location>
        <begin position="66"/>
        <end position="217"/>
    </location>
</feature>
<evidence type="ECO:0000256" key="7">
    <source>
        <dbReference type="ARBA" id="ARBA00023004"/>
    </source>
</evidence>
<dbReference type="NCBIfam" id="TIGR01412">
    <property type="entry name" value="tat_substr_1"/>
    <property type="match status" value="1"/>
</dbReference>
<evidence type="ECO:0000313" key="17">
    <source>
        <dbReference type="Proteomes" id="UP000003573"/>
    </source>
</evidence>
<evidence type="ECO:0000256" key="4">
    <source>
        <dbReference type="ARBA" id="ARBA00022723"/>
    </source>
</evidence>
<dbReference type="InterPro" id="IPR006314">
    <property type="entry name" value="Dyp_peroxidase"/>
</dbReference>
<dbReference type="EC" id="1.11.1.-" evidence="13"/>
<accession>G5JVH7</accession>
<organism evidence="16 17">
    <name type="scientific">Streptococcus macacae NCTC 11558</name>
    <dbReference type="NCBI Taxonomy" id="764298"/>
    <lineage>
        <taxon>Bacteria</taxon>
        <taxon>Bacillati</taxon>
        <taxon>Bacillota</taxon>
        <taxon>Bacilli</taxon>
        <taxon>Lactobacillales</taxon>
        <taxon>Streptococcaceae</taxon>
        <taxon>Streptococcus</taxon>
    </lineage>
</organism>
<dbReference type="GO" id="GO:0033212">
    <property type="term" value="P:iron import into cell"/>
    <property type="evidence" value="ECO:0007669"/>
    <property type="project" value="InterPro"/>
</dbReference>
<comment type="subcellular location">
    <subcellularLocation>
        <location evidence="1">Cell envelope</location>
    </subcellularLocation>
</comment>
<evidence type="ECO:0000259" key="15">
    <source>
        <dbReference type="Pfam" id="PF20628"/>
    </source>
</evidence>
<dbReference type="NCBIfam" id="TIGR01409">
    <property type="entry name" value="TAT_signal_seq"/>
    <property type="match status" value="1"/>
</dbReference>
<dbReference type="Pfam" id="PF04261">
    <property type="entry name" value="Dyp_perox_N"/>
    <property type="match status" value="1"/>
</dbReference>
<dbReference type="SUPFAM" id="SSF54909">
    <property type="entry name" value="Dimeric alpha+beta barrel"/>
    <property type="match status" value="1"/>
</dbReference>
<keyword evidence="8" id="KW-0456">Lyase</keyword>
<comment type="similarity">
    <text evidence="9 13">Belongs to the DyP-type peroxidase family.</text>
</comment>
<evidence type="ECO:0000256" key="6">
    <source>
        <dbReference type="ARBA" id="ARBA00023002"/>
    </source>
</evidence>
<dbReference type="GO" id="GO:0004601">
    <property type="term" value="F:peroxidase activity"/>
    <property type="evidence" value="ECO:0007669"/>
    <property type="project" value="UniProtKB-KW"/>
</dbReference>
<comment type="catalytic activity">
    <reaction evidence="12">
        <text>heme b + 2 H(+) = protoporphyrin IX + Fe(2+)</text>
        <dbReference type="Rhea" id="RHEA:22584"/>
        <dbReference type="ChEBI" id="CHEBI:15378"/>
        <dbReference type="ChEBI" id="CHEBI:29033"/>
        <dbReference type="ChEBI" id="CHEBI:57306"/>
        <dbReference type="ChEBI" id="CHEBI:60344"/>
        <dbReference type="EC" id="4.98.1.1"/>
    </reaction>
    <physiologicalReaction direction="left-to-right" evidence="12">
        <dbReference type="Rhea" id="RHEA:22585"/>
    </physiologicalReaction>
</comment>
<dbReference type="EMBL" id="AEUW02000001">
    <property type="protein sequence ID" value="EHJ51885.1"/>
    <property type="molecule type" value="Genomic_DNA"/>
</dbReference>
<keyword evidence="3 13" id="KW-0349">Heme</keyword>
<proteinExistence type="inferred from homology"/>
<dbReference type="GO" id="GO:0005829">
    <property type="term" value="C:cytosol"/>
    <property type="evidence" value="ECO:0007669"/>
    <property type="project" value="TreeGrafter"/>
</dbReference>
<dbReference type="InterPro" id="IPR048328">
    <property type="entry name" value="Dyp_perox_C"/>
</dbReference>
<evidence type="ECO:0000256" key="11">
    <source>
        <dbReference type="ARBA" id="ARBA00033775"/>
    </source>
</evidence>
<dbReference type="InterPro" id="IPR011008">
    <property type="entry name" value="Dimeric_a/b-barrel"/>
</dbReference>
<comment type="caution">
    <text evidence="16">The sequence shown here is derived from an EMBL/GenBank/DDBJ whole genome shotgun (WGS) entry which is preliminary data.</text>
</comment>
<dbReference type="AlphaFoldDB" id="G5JVH7"/>
<reference evidence="16 17" key="1">
    <citation type="journal article" date="2014" name="Int. J. Syst. Evol. Microbiol.">
        <title>Phylogenomics and the dynamic genome evolution of the genus Streptococcus.</title>
        <authorList>
            <consortium name="The Broad Institute Genome Sequencing Platform"/>
            <person name="Richards V.P."/>
            <person name="Palmer S.R."/>
            <person name="Pavinski Bitar P.D."/>
            <person name="Qin X."/>
            <person name="Weinstock G.M."/>
            <person name="Highlander S.K."/>
            <person name="Town C.D."/>
            <person name="Burne R.A."/>
            <person name="Stanhope M.J."/>
        </authorList>
    </citation>
    <scope>NUCLEOTIDE SEQUENCE [LARGE SCALE GENOMIC DNA]</scope>
    <source>
        <strain evidence="16 17">NCTC 11558</strain>
    </source>
</reference>
<evidence type="ECO:0000256" key="3">
    <source>
        <dbReference type="ARBA" id="ARBA00022617"/>
    </source>
</evidence>
<evidence type="ECO:0000256" key="5">
    <source>
        <dbReference type="ARBA" id="ARBA00022729"/>
    </source>
</evidence>
<dbReference type="GO" id="GO:0046872">
    <property type="term" value="F:metal ion binding"/>
    <property type="evidence" value="ECO:0007669"/>
    <property type="project" value="UniProtKB-KW"/>
</dbReference>
<dbReference type="InterPro" id="IPR006311">
    <property type="entry name" value="TAT_signal"/>
</dbReference>
<evidence type="ECO:0000256" key="2">
    <source>
        <dbReference type="ARBA" id="ARBA00022559"/>
    </source>
</evidence>
<dbReference type="NCBIfam" id="TIGR01413">
    <property type="entry name" value="Dyp_perox_fam"/>
    <property type="match status" value="1"/>
</dbReference>